<name>A0A840ILQ6_9ACTN</name>
<evidence type="ECO:0000313" key="1">
    <source>
        <dbReference type="EMBL" id="MBB4664914.1"/>
    </source>
</evidence>
<keyword evidence="2" id="KW-1185">Reference proteome</keyword>
<gene>
    <name evidence="1" type="ORF">BDZ31_004532</name>
</gene>
<dbReference type="PANTHER" id="PTHR43546:SF3">
    <property type="entry name" value="UPF0173 METAL-DEPENDENT HYDROLASE MJ1163"/>
    <property type="match status" value="1"/>
</dbReference>
<dbReference type="Proteomes" id="UP000585272">
    <property type="component" value="Unassembled WGS sequence"/>
</dbReference>
<proteinExistence type="predicted"/>
<reference evidence="1 2" key="1">
    <citation type="submission" date="2020-08" db="EMBL/GenBank/DDBJ databases">
        <title>Genomic Encyclopedia of Archaeal and Bacterial Type Strains, Phase II (KMG-II): from individual species to whole genera.</title>
        <authorList>
            <person name="Goeker M."/>
        </authorList>
    </citation>
    <scope>NUCLEOTIDE SEQUENCE [LARGE SCALE GENOMIC DNA]</scope>
    <source>
        <strain evidence="1 2">DSM 23288</strain>
    </source>
</reference>
<accession>A0A840ILQ6</accession>
<dbReference type="RefSeq" id="WP_183345362.1">
    <property type="nucleotide sequence ID" value="NZ_JACHNU010000009.1"/>
</dbReference>
<evidence type="ECO:0000313" key="2">
    <source>
        <dbReference type="Proteomes" id="UP000585272"/>
    </source>
</evidence>
<dbReference type="AlphaFoldDB" id="A0A840ILQ6"/>
<dbReference type="Pfam" id="PF13483">
    <property type="entry name" value="Lactamase_B_3"/>
    <property type="match status" value="1"/>
</dbReference>
<organism evidence="1 2">
    <name type="scientific">Conexibacter arvalis</name>
    <dbReference type="NCBI Taxonomy" id="912552"/>
    <lineage>
        <taxon>Bacteria</taxon>
        <taxon>Bacillati</taxon>
        <taxon>Actinomycetota</taxon>
        <taxon>Thermoleophilia</taxon>
        <taxon>Solirubrobacterales</taxon>
        <taxon>Conexibacteraceae</taxon>
        <taxon>Conexibacter</taxon>
    </lineage>
</organism>
<dbReference type="InterPro" id="IPR050114">
    <property type="entry name" value="UPF0173_UPF0282_UlaG_hydrolase"/>
</dbReference>
<dbReference type="EMBL" id="JACHNU010000009">
    <property type="protein sequence ID" value="MBB4664914.1"/>
    <property type="molecule type" value="Genomic_DNA"/>
</dbReference>
<dbReference type="SUPFAM" id="SSF56281">
    <property type="entry name" value="Metallo-hydrolase/oxidoreductase"/>
    <property type="match status" value="1"/>
</dbReference>
<sequence length="305" mass="33251">MASSRADADAVRALEHVPLALPEGLEISWIGVSGYRISYAGVALFVDPYVSRAPLRDVLLRRPLLPDPVMVDRYLDAGGAEVAGVLVGHTHFDHAVDAPAIARRHRCGAYGSASLRRLMALHGLAELAVEVEPYRRYELGPFVVSFTPSRHSRLILGRKVPMAGELCCEQLDGLRMGAYRCGQVWGIRIEVAGIALYHQGSADLIDDALRAEPVDLFLAGVAGRGVTPRYWERVLRRLDPRVVVATHYDDFFKPLGGPEGFTARVKLDELPDEIAAVSRDATVAALRRVDRLPAPSASAPRQPPA</sequence>
<comment type="caution">
    <text evidence="1">The sequence shown here is derived from an EMBL/GenBank/DDBJ whole genome shotgun (WGS) entry which is preliminary data.</text>
</comment>
<dbReference type="InterPro" id="IPR036866">
    <property type="entry name" value="RibonucZ/Hydroxyglut_hydro"/>
</dbReference>
<dbReference type="Gene3D" id="3.60.15.10">
    <property type="entry name" value="Ribonuclease Z/Hydroxyacylglutathione hydrolase-like"/>
    <property type="match status" value="1"/>
</dbReference>
<dbReference type="PANTHER" id="PTHR43546">
    <property type="entry name" value="UPF0173 METAL-DEPENDENT HYDROLASE MJ1163-RELATED"/>
    <property type="match status" value="1"/>
</dbReference>
<protein>
    <submittedName>
        <fullName evidence="1">L-ascorbate metabolism protein UlaG (Beta-lactamase superfamily)</fullName>
    </submittedName>
</protein>